<dbReference type="AlphaFoldDB" id="A0A4U9F328"/>
<reference evidence="3" key="1">
    <citation type="submission" date="2021-03" db="EMBL/GenBank/DDBJ databases">
        <authorList>
            <person name="Alouane T."/>
            <person name="Langin T."/>
            <person name="Bonhomme L."/>
        </authorList>
    </citation>
    <scope>NUCLEOTIDE SEQUENCE</scope>
    <source>
        <strain evidence="3">MDC_Fg202</strain>
    </source>
</reference>
<feature type="domain" description="DUF8035" evidence="2">
    <location>
        <begin position="359"/>
        <end position="412"/>
    </location>
</feature>
<feature type="region of interest" description="Disordered" evidence="1">
    <location>
        <begin position="416"/>
        <end position="543"/>
    </location>
</feature>
<dbReference type="EMBL" id="CAJPIJ010000104">
    <property type="protein sequence ID" value="CAG1977047.1"/>
    <property type="molecule type" value="Genomic_DNA"/>
</dbReference>
<feature type="compositionally biased region" description="Basic and acidic residues" evidence="1">
    <location>
        <begin position="272"/>
        <end position="285"/>
    </location>
</feature>
<feature type="compositionally biased region" description="Pro residues" evidence="1">
    <location>
        <begin position="442"/>
        <end position="538"/>
    </location>
</feature>
<proteinExistence type="predicted"/>
<accession>A0A4U9F328</accession>
<dbReference type="InterPro" id="IPR058348">
    <property type="entry name" value="DUF8035"/>
</dbReference>
<feature type="region of interest" description="Disordered" evidence="1">
    <location>
        <begin position="576"/>
        <end position="602"/>
    </location>
</feature>
<feature type="compositionally biased region" description="Pro residues" evidence="1">
    <location>
        <begin position="255"/>
        <end position="271"/>
    </location>
</feature>
<feature type="compositionally biased region" description="Basic and acidic residues" evidence="1">
    <location>
        <begin position="219"/>
        <end position="252"/>
    </location>
</feature>
<feature type="compositionally biased region" description="Basic and acidic residues" evidence="1">
    <location>
        <begin position="152"/>
        <end position="205"/>
    </location>
</feature>
<evidence type="ECO:0000256" key="1">
    <source>
        <dbReference type="SAM" id="MobiDB-lite"/>
    </source>
</evidence>
<dbReference type="Proteomes" id="UP000746612">
    <property type="component" value="Unassembled WGS sequence"/>
</dbReference>
<name>A0A4U9F328_GIBZA</name>
<feature type="compositionally biased region" description="Basic and acidic residues" evidence="1">
    <location>
        <begin position="110"/>
        <end position="120"/>
    </location>
</feature>
<feature type="compositionally biased region" description="Basic and acidic residues" evidence="1">
    <location>
        <begin position="130"/>
        <end position="143"/>
    </location>
</feature>
<evidence type="ECO:0000313" key="4">
    <source>
        <dbReference type="Proteomes" id="UP000746612"/>
    </source>
</evidence>
<comment type="caution">
    <text evidence="3">The sequence shown here is derived from an EMBL/GenBank/DDBJ whole genome shotgun (WGS) entry which is preliminary data.</text>
</comment>
<dbReference type="Pfam" id="PF26118">
    <property type="entry name" value="DUF8035"/>
    <property type="match status" value="1"/>
</dbReference>
<feature type="compositionally biased region" description="Basic and acidic residues" evidence="1">
    <location>
        <begin position="315"/>
        <end position="325"/>
    </location>
</feature>
<evidence type="ECO:0000259" key="2">
    <source>
        <dbReference type="Pfam" id="PF26118"/>
    </source>
</evidence>
<evidence type="ECO:0000313" key="3">
    <source>
        <dbReference type="EMBL" id="CAG1977047.1"/>
    </source>
</evidence>
<gene>
    <name evidence="3" type="ORF">MDCFG202_LOCUS143007</name>
</gene>
<organism evidence="3 4">
    <name type="scientific">Gibberella zeae</name>
    <name type="common">Wheat head blight fungus</name>
    <name type="synonym">Fusarium graminearum</name>
    <dbReference type="NCBI Taxonomy" id="5518"/>
    <lineage>
        <taxon>Eukaryota</taxon>
        <taxon>Fungi</taxon>
        <taxon>Dikarya</taxon>
        <taxon>Ascomycota</taxon>
        <taxon>Pezizomycotina</taxon>
        <taxon>Sordariomycetes</taxon>
        <taxon>Hypocreomycetidae</taxon>
        <taxon>Hypocreales</taxon>
        <taxon>Nectriaceae</taxon>
        <taxon>Fusarium</taxon>
    </lineage>
</organism>
<sequence>MSRLDKRGHVSTCQRHRPWLSLRHSPSILARPILVSVAPTLLIKSLIPPTLQYISSLSSLYQPLYSIPFRQRRLQHRLTTSLIYVSVCSWQPHPQSTRIKMAERWDRERLERMSRGRPDDDAASYTRSTRPRDHSDERYDRRPGRGYYEEDNMSRDRRYPDDPRYPPQLQREREREREAPPPWARRTDVLERERERDYPRRESPPRRPGFLRRQSSLDTYDRRPKFFEHREEYPAPARREDVRPRDPREDYRAPPYQPIPLPKSRGLPPPRRYNDEYYDDIKVAEPDFYGDEDYRSMPERVREREYTRSRKSRGRGRDRSRESRSTRTRSVRSSSYSSSSSSRSSSSSGGTTVRSEYPKKGKTRIPAKLVSKRALIDLGYPFFEEGHTIIVQKALGQDNIDELLKVSEDYKKVEAEIAASREPKAPTAALPAPPETVREPTPEPPPAKTPPPPPPVVQEPPAPTPAPPVQATPAPPPVQHVPQPMPMPTPAPPPVYYQPPPPHMAQPVPPPAFYQPGPPPMGAPPMGGPPMGGPPMGGPPQQSVYDYEETVIRDVSPSRTTTSMSSYDSYYRDSYHHHHHAPTEELVVRTRSRSRNGKDIRKEIKALERELAHRPRGRSTGGELVRAERLPDGQLVIREERVEKEVLHRKPPRIEKDKKGPPPKLMRAMFATLT</sequence>
<protein>
    <recommendedName>
        <fullName evidence="2">DUF8035 domain-containing protein</fullName>
    </recommendedName>
</protein>
<feature type="compositionally biased region" description="Low complexity" evidence="1">
    <location>
        <begin position="331"/>
        <end position="355"/>
    </location>
</feature>
<feature type="compositionally biased region" description="Basic and acidic residues" evidence="1">
    <location>
        <begin position="292"/>
        <end position="308"/>
    </location>
</feature>
<feature type="region of interest" description="Disordered" evidence="1">
    <location>
        <begin position="110"/>
        <end position="364"/>
    </location>
</feature>
<feature type="region of interest" description="Disordered" evidence="1">
    <location>
        <begin position="608"/>
        <end position="627"/>
    </location>
</feature>